<dbReference type="SUPFAM" id="SSF46689">
    <property type="entry name" value="Homeodomain-like"/>
    <property type="match status" value="1"/>
</dbReference>
<sequence>MAKNPDRRRALADAGLRVLATQGARGLTHRAVDTEADVPAGTASNYFRTRDALLGALGERIMERLTPDEQIVAELAARPPTPDLFVDYLRYIVERTTREPDLTRALIELRLEAARRPGLSEILGNTLRRGYRDDVAFHATTGLPGGAFEIALLHYAIDGLLLDMLTTSIAADTTPDEAVTAFATRLIPPST</sequence>
<evidence type="ECO:0000313" key="4">
    <source>
        <dbReference type="EMBL" id="KHD71992.1"/>
    </source>
</evidence>
<protein>
    <submittedName>
        <fullName evidence="4">TetR family transcriptional regulator</fullName>
    </submittedName>
</protein>
<reference evidence="4 5" key="1">
    <citation type="submission" date="2014-10" db="EMBL/GenBank/DDBJ databases">
        <title>Draft genome sequence of Actinoplanes utahensis NRRL 12052.</title>
        <authorList>
            <person name="Velasco-Bucheli B."/>
            <person name="del Cerro C."/>
            <person name="Hormigo D."/>
            <person name="Garcia J.L."/>
            <person name="Acebal C."/>
            <person name="Arroyo M."/>
            <person name="de la Mata I."/>
        </authorList>
    </citation>
    <scope>NUCLEOTIDE SEQUENCE [LARGE SCALE GENOMIC DNA]</scope>
    <source>
        <strain evidence="4 5">NRRL 12052</strain>
    </source>
</reference>
<dbReference type="eggNOG" id="COG3226">
    <property type="taxonomic scope" value="Bacteria"/>
</dbReference>
<dbReference type="GO" id="GO:0003677">
    <property type="term" value="F:DNA binding"/>
    <property type="evidence" value="ECO:0007669"/>
    <property type="project" value="UniProtKB-UniRule"/>
</dbReference>
<dbReference type="AlphaFoldDB" id="A0A0A6WWC8"/>
<evidence type="ECO:0000256" key="2">
    <source>
        <dbReference type="PROSITE-ProRule" id="PRU00335"/>
    </source>
</evidence>
<dbReference type="EMBL" id="JRTT01000141">
    <property type="protein sequence ID" value="KHD71992.1"/>
    <property type="molecule type" value="Genomic_DNA"/>
</dbReference>
<dbReference type="PROSITE" id="PS50977">
    <property type="entry name" value="HTH_TETR_2"/>
    <property type="match status" value="1"/>
</dbReference>
<feature type="DNA-binding region" description="H-T-H motif" evidence="2">
    <location>
        <begin position="28"/>
        <end position="47"/>
    </location>
</feature>
<keyword evidence="5" id="KW-1185">Reference proteome</keyword>
<keyword evidence="1 2" id="KW-0238">DNA-binding</keyword>
<proteinExistence type="predicted"/>
<dbReference type="Pfam" id="PF17940">
    <property type="entry name" value="TetR_C_31"/>
    <property type="match status" value="1"/>
</dbReference>
<dbReference type="Gene3D" id="1.10.357.10">
    <property type="entry name" value="Tetracycline Repressor, domain 2"/>
    <property type="match status" value="1"/>
</dbReference>
<organism evidence="4 5">
    <name type="scientific">Actinoplanes utahensis</name>
    <dbReference type="NCBI Taxonomy" id="1869"/>
    <lineage>
        <taxon>Bacteria</taxon>
        <taxon>Bacillati</taxon>
        <taxon>Actinomycetota</taxon>
        <taxon>Actinomycetes</taxon>
        <taxon>Micromonosporales</taxon>
        <taxon>Micromonosporaceae</taxon>
        <taxon>Actinoplanes</taxon>
    </lineage>
</organism>
<dbReference type="InterPro" id="IPR041583">
    <property type="entry name" value="TetR_C_31"/>
</dbReference>
<dbReference type="Proteomes" id="UP000054537">
    <property type="component" value="Unassembled WGS sequence"/>
</dbReference>
<evidence type="ECO:0000259" key="3">
    <source>
        <dbReference type="PROSITE" id="PS50977"/>
    </source>
</evidence>
<feature type="domain" description="HTH tetR-type" evidence="3">
    <location>
        <begin position="5"/>
        <end position="65"/>
    </location>
</feature>
<name>A0A0A6WWC8_ACTUT</name>
<dbReference type="STRING" id="1869.MB27_42450"/>
<evidence type="ECO:0000256" key="1">
    <source>
        <dbReference type="ARBA" id="ARBA00023125"/>
    </source>
</evidence>
<dbReference type="OrthoDB" id="7506349at2"/>
<dbReference type="InterPro" id="IPR001647">
    <property type="entry name" value="HTH_TetR"/>
</dbReference>
<dbReference type="Pfam" id="PF00440">
    <property type="entry name" value="TetR_N"/>
    <property type="match status" value="1"/>
</dbReference>
<evidence type="ECO:0000313" key="5">
    <source>
        <dbReference type="Proteomes" id="UP000054537"/>
    </source>
</evidence>
<comment type="caution">
    <text evidence="4">The sequence shown here is derived from an EMBL/GenBank/DDBJ whole genome shotgun (WGS) entry which is preliminary data.</text>
</comment>
<accession>A0A0A6WWC8</accession>
<dbReference type="RefSeq" id="WP_043533894.1">
    <property type="nucleotide sequence ID" value="NZ_BAABKU010000010.1"/>
</dbReference>
<dbReference type="InterPro" id="IPR009057">
    <property type="entry name" value="Homeodomain-like_sf"/>
</dbReference>
<gene>
    <name evidence="4" type="ORF">MB27_42450</name>
</gene>